<gene>
    <name evidence="2" type="ORF">FPZ08_02925</name>
</gene>
<keyword evidence="3" id="KW-1185">Reference proteome</keyword>
<feature type="chain" id="PRO_5022828082" description="Tat pathway signal protein" evidence="1">
    <location>
        <begin position="27"/>
        <end position="137"/>
    </location>
</feature>
<name>A0A5B8LPD4_9HYPH</name>
<sequence length="137" mass="14822">MIMHRRTFLAGSVAFCAGTAVVPVYAHPSYALFDLEKVAIFEGTVVKFDYLNPHCWLFITVVDDAGVETLRGFEMDGPPGLMRQGIRPNYFSPGEQVAVKSNPLRDGRPAGLFRGVLKADGEGFGDVEGLVPPLPPG</sequence>
<dbReference type="RefSeq" id="WP_146288598.1">
    <property type="nucleotide sequence ID" value="NZ_CP042304.1"/>
</dbReference>
<dbReference type="OrthoDB" id="8420938at2"/>
<evidence type="ECO:0008006" key="4">
    <source>
        <dbReference type="Google" id="ProtNLM"/>
    </source>
</evidence>
<dbReference type="InterPro" id="IPR046150">
    <property type="entry name" value="DUF6152"/>
</dbReference>
<reference evidence="2 3" key="1">
    <citation type="submission" date="2019-07" db="EMBL/GenBank/DDBJ databases">
        <title>Full genome sequence of Devosia sp. Gsoil 520.</title>
        <authorList>
            <person name="Im W.-T."/>
        </authorList>
    </citation>
    <scope>NUCLEOTIDE SEQUENCE [LARGE SCALE GENOMIC DNA]</scope>
    <source>
        <strain evidence="2 3">Gsoil 520</strain>
    </source>
</reference>
<accession>A0A5B8LPD4</accession>
<dbReference type="KEGG" id="dea:FPZ08_02925"/>
<evidence type="ECO:0000313" key="3">
    <source>
        <dbReference type="Proteomes" id="UP000315364"/>
    </source>
</evidence>
<dbReference type="PROSITE" id="PS51318">
    <property type="entry name" value="TAT"/>
    <property type="match status" value="1"/>
</dbReference>
<dbReference type="EMBL" id="CP042304">
    <property type="protein sequence ID" value="QDZ09789.1"/>
    <property type="molecule type" value="Genomic_DNA"/>
</dbReference>
<dbReference type="InterPro" id="IPR006311">
    <property type="entry name" value="TAT_signal"/>
</dbReference>
<evidence type="ECO:0000256" key="1">
    <source>
        <dbReference type="SAM" id="SignalP"/>
    </source>
</evidence>
<keyword evidence="1" id="KW-0732">Signal</keyword>
<protein>
    <recommendedName>
        <fullName evidence="4">Tat pathway signal protein</fullName>
    </recommendedName>
</protein>
<organism evidence="2 3">
    <name type="scientific">Devosia ginsengisoli</name>
    <dbReference type="NCBI Taxonomy" id="400770"/>
    <lineage>
        <taxon>Bacteria</taxon>
        <taxon>Pseudomonadati</taxon>
        <taxon>Pseudomonadota</taxon>
        <taxon>Alphaproteobacteria</taxon>
        <taxon>Hyphomicrobiales</taxon>
        <taxon>Devosiaceae</taxon>
        <taxon>Devosia</taxon>
    </lineage>
</organism>
<proteinExistence type="predicted"/>
<evidence type="ECO:0000313" key="2">
    <source>
        <dbReference type="EMBL" id="QDZ09789.1"/>
    </source>
</evidence>
<dbReference type="Pfam" id="PF19649">
    <property type="entry name" value="DUF6152"/>
    <property type="match status" value="1"/>
</dbReference>
<dbReference type="AlphaFoldDB" id="A0A5B8LPD4"/>
<dbReference type="Proteomes" id="UP000315364">
    <property type="component" value="Chromosome"/>
</dbReference>
<feature type="signal peptide" evidence="1">
    <location>
        <begin position="1"/>
        <end position="26"/>
    </location>
</feature>